<proteinExistence type="predicted"/>
<dbReference type="Proteomes" id="UP000653730">
    <property type="component" value="Unassembled WGS sequence"/>
</dbReference>
<comment type="caution">
    <text evidence="2">The sequence shown here is derived from an EMBL/GenBank/DDBJ whole genome shotgun (WGS) entry which is preliminary data.</text>
</comment>
<protein>
    <submittedName>
        <fullName evidence="2">VWA domain-containing protein</fullName>
    </submittedName>
</protein>
<keyword evidence="1" id="KW-0812">Transmembrane</keyword>
<dbReference type="PANTHER" id="PTHR37947">
    <property type="entry name" value="BLL2462 PROTEIN"/>
    <property type="match status" value="1"/>
</dbReference>
<sequence>MSVLYIILAGILALLAAIFQYGKAKGKSKGNLLFAFLRFLSVFSILLLLINPKFKKVTVYQENPALAILTDNSSSIAFLEQQEKVNDILTALENDQELKERFSIDHYTFGETLKNGRALTFGEGRTDLSESLSSLKDIYRGKNTATIVITDGNQTYGEDYTYTSLNYPTPVFPVALGDTATYDDLKISRLNVNRYAYFRNKFPVEVILNYDGEAPVNSTFRILSGNRTLFRKAVHFSPEHRSEIIQTHLDAETRGVLTFRAEVLPLENERNTRNNHKAFGIEVIDQKTEVLIISDMPHPDIGALKRGIESNEERTVTLSKPDLNINKLNDFQLVILYQPNASFANVLRELSKIGKNTFTITGRNTDWDFLNRAQDIFSKKKSNLTEEVQGSYNESYSIFATDNIGFSHYPPLQVTFGDIDLNAPYETILYQKVKGVPTETPLLFTVEKDHKRGAVLLGQDIWKWRMQDYRENKNNEKFDKFLGKLIFYLASNQKRDRLETDYETFYDGSSPVTVTAQYFDRNYLFNPEASLRITVKKESDTSGRTYPMLLRNNYYEADLSDLEAGQYTFTVRVEGENIQRSGQFRILEFDIEQQYGSAAIGKLQTLARNSGGKVFYHTDIENLKTRLMEDERFKPVQKSKENTVPLVDWKILLFLIALFLTAEWFLRKYRGLV</sequence>
<reference evidence="2 3" key="1">
    <citation type="submission" date="2020-09" db="EMBL/GenBank/DDBJ databases">
        <title>Sinomicrobium weinanense sp. nov., a halophilic bacteria isolated from saline-alkali soil.</title>
        <authorList>
            <person name="Wu P."/>
            <person name="Ren H."/>
            <person name="Mei Y."/>
            <person name="Liang Y."/>
            <person name="Chen Z."/>
        </authorList>
    </citation>
    <scope>NUCLEOTIDE SEQUENCE [LARGE SCALE GENOMIC DNA]</scope>
    <source>
        <strain evidence="2 3">FJxs</strain>
    </source>
</reference>
<name>A0A926JPX9_9FLAO</name>
<dbReference type="RefSeq" id="WP_187964473.1">
    <property type="nucleotide sequence ID" value="NZ_JACVDC010000009.1"/>
</dbReference>
<dbReference type="PANTHER" id="PTHR37947:SF1">
    <property type="entry name" value="BLL2462 PROTEIN"/>
    <property type="match status" value="1"/>
</dbReference>
<accession>A0A926JPX9</accession>
<keyword evidence="3" id="KW-1185">Reference proteome</keyword>
<feature type="transmembrane region" description="Helical" evidence="1">
    <location>
        <begin position="6"/>
        <end position="24"/>
    </location>
</feature>
<gene>
    <name evidence="2" type="ORF">IBL28_05015</name>
</gene>
<feature type="transmembrane region" description="Helical" evidence="1">
    <location>
        <begin position="31"/>
        <end position="50"/>
    </location>
</feature>
<organism evidence="2 3">
    <name type="scientific">Sinomicrobium weinanense</name>
    <dbReference type="NCBI Taxonomy" id="2842200"/>
    <lineage>
        <taxon>Bacteria</taxon>
        <taxon>Pseudomonadati</taxon>
        <taxon>Bacteroidota</taxon>
        <taxon>Flavobacteriia</taxon>
        <taxon>Flavobacteriales</taxon>
        <taxon>Flavobacteriaceae</taxon>
        <taxon>Sinomicrobium</taxon>
    </lineage>
</organism>
<evidence type="ECO:0000313" key="3">
    <source>
        <dbReference type="Proteomes" id="UP000653730"/>
    </source>
</evidence>
<keyword evidence="1" id="KW-0472">Membrane</keyword>
<keyword evidence="1" id="KW-1133">Transmembrane helix</keyword>
<evidence type="ECO:0000313" key="2">
    <source>
        <dbReference type="EMBL" id="MBC9795317.1"/>
    </source>
</evidence>
<dbReference type="EMBL" id="JACVDC010000009">
    <property type="protein sequence ID" value="MBC9795317.1"/>
    <property type="molecule type" value="Genomic_DNA"/>
</dbReference>
<evidence type="ECO:0000256" key="1">
    <source>
        <dbReference type="SAM" id="Phobius"/>
    </source>
</evidence>
<dbReference type="AlphaFoldDB" id="A0A926JPX9"/>